<protein>
    <submittedName>
        <fullName evidence="1">Uncharacterized protein</fullName>
    </submittedName>
</protein>
<sequence length="118" mass="13657">MLGHMRQLLEFFRPHLNDTETLDRLRNMIDDRGAWPRAHHLFDHIRHKTLRAERAKDAAAETQYLFEEACAKTLFNLTHTNAPFDADSPYWIVPNALMLARTLGLDPMTVQEIVTGSE</sequence>
<dbReference type="AlphaFoldDB" id="A0A330H6R0"/>
<dbReference type="RefSeq" id="WP_112101309.1">
    <property type="nucleotide sequence ID" value="NZ_QMBP01000024.1"/>
</dbReference>
<dbReference type="EMBL" id="QMBP01000024">
    <property type="protein sequence ID" value="RAZ84361.1"/>
    <property type="molecule type" value="Genomic_DNA"/>
</dbReference>
<dbReference type="Proteomes" id="UP000251558">
    <property type="component" value="Unassembled WGS sequence"/>
</dbReference>
<evidence type="ECO:0000313" key="1">
    <source>
        <dbReference type="EMBL" id="RAZ84361.1"/>
    </source>
</evidence>
<evidence type="ECO:0000313" key="2">
    <source>
        <dbReference type="Proteomes" id="UP000251558"/>
    </source>
</evidence>
<keyword evidence="2" id="KW-1185">Reference proteome</keyword>
<comment type="caution">
    <text evidence="1">The sequence shown here is derived from an EMBL/GenBank/DDBJ whole genome shotgun (WGS) entry which is preliminary data.</text>
</comment>
<proteinExistence type="predicted"/>
<accession>A0A330H6R0</accession>
<organism evidence="1 2">
    <name type="scientific">Mesorhizobium hawassense</name>
    <dbReference type="NCBI Taxonomy" id="1209954"/>
    <lineage>
        <taxon>Bacteria</taxon>
        <taxon>Pseudomonadati</taxon>
        <taxon>Pseudomonadota</taxon>
        <taxon>Alphaproteobacteria</taxon>
        <taxon>Hyphomicrobiales</taxon>
        <taxon>Phyllobacteriaceae</taxon>
        <taxon>Mesorhizobium</taxon>
    </lineage>
</organism>
<gene>
    <name evidence="1" type="ORF">DPM33_31795</name>
</gene>
<name>A0A330H6R0_9HYPH</name>
<reference evidence="1 2" key="1">
    <citation type="submission" date="2018-07" db="EMBL/GenBank/DDBJ databases">
        <title>Diversity of Mesorhizobium strains in Brazil.</title>
        <authorList>
            <person name="Helene L.C.F."/>
            <person name="Dall'Agnol R."/>
            <person name="Delamuta J.R.M."/>
            <person name="Hungria M."/>
        </authorList>
    </citation>
    <scope>NUCLEOTIDE SEQUENCE [LARGE SCALE GENOMIC DNA]</scope>
    <source>
        <strain evidence="1 2">AC99b</strain>
    </source>
</reference>
<dbReference type="OrthoDB" id="8447840at2"/>